<dbReference type="InterPro" id="IPR001304">
    <property type="entry name" value="C-type_lectin-like"/>
</dbReference>
<dbReference type="SMART" id="SM00034">
    <property type="entry name" value="CLECT"/>
    <property type="match status" value="1"/>
</dbReference>
<dbReference type="AlphaFoldDB" id="A0A9W7TUP3"/>
<dbReference type="PANTHER" id="PTHR45710:SF8">
    <property type="entry name" value="RERATING FAMILY MEMBER 4"/>
    <property type="match status" value="1"/>
</dbReference>
<proteinExistence type="predicted"/>
<organism evidence="4 5">
    <name type="scientific">Triplophysa rosa</name>
    <name type="common">Cave loach</name>
    <dbReference type="NCBI Taxonomy" id="992332"/>
    <lineage>
        <taxon>Eukaryota</taxon>
        <taxon>Metazoa</taxon>
        <taxon>Chordata</taxon>
        <taxon>Craniata</taxon>
        <taxon>Vertebrata</taxon>
        <taxon>Euteleostomi</taxon>
        <taxon>Actinopterygii</taxon>
        <taxon>Neopterygii</taxon>
        <taxon>Teleostei</taxon>
        <taxon>Ostariophysi</taxon>
        <taxon>Cypriniformes</taxon>
        <taxon>Nemacheilidae</taxon>
        <taxon>Triplophysa</taxon>
    </lineage>
</organism>
<gene>
    <name evidence="4" type="ORF">IRJ41_001903</name>
</gene>
<dbReference type="InterPro" id="IPR016187">
    <property type="entry name" value="CTDL_fold"/>
</dbReference>
<dbReference type="Proteomes" id="UP001059041">
    <property type="component" value="Linkage Group LG11"/>
</dbReference>
<keyword evidence="2" id="KW-0812">Transmembrane</keyword>
<keyword evidence="2" id="KW-0472">Membrane</keyword>
<protein>
    <submittedName>
        <fullName evidence="4">C-type lectin domain family 4 member C-like</fullName>
    </submittedName>
</protein>
<name>A0A9W7TUP3_TRIRA</name>
<comment type="caution">
    <text evidence="4">The sequence shown here is derived from an EMBL/GenBank/DDBJ whole genome shotgun (WGS) entry which is preliminary data.</text>
</comment>
<dbReference type="GO" id="GO:0005886">
    <property type="term" value="C:plasma membrane"/>
    <property type="evidence" value="ECO:0007669"/>
    <property type="project" value="UniProtKB-SubCell"/>
</dbReference>
<dbReference type="Pfam" id="PF00059">
    <property type="entry name" value="Lectin_C"/>
    <property type="match status" value="1"/>
</dbReference>
<feature type="domain" description="C-type lectin" evidence="3">
    <location>
        <begin position="102"/>
        <end position="194"/>
    </location>
</feature>
<sequence>MATGDMFDHVYDNTNWMKKNSGDRRPGTEKRNYIFIVVLSVLLSLLTNAVLGYYYFMKETSQFWDCAPVRNCSNSEGNPSCKFEEKELLNYCPDLSEQWVKGNGRFYVFSSFNKTWNFSREHCQSHGGDLVIINNTDEKAFLAHRLCITGESNLYWTGTHGGNWEGQEQVNCATLKGNKQGDASCHREERSICEIPCL</sequence>
<dbReference type="InterPro" id="IPR016186">
    <property type="entry name" value="C-type_lectin-like/link_sf"/>
</dbReference>
<dbReference type="InterPro" id="IPR050828">
    <property type="entry name" value="C-type_lectin/matrix_domain"/>
</dbReference>
<reference evidence="4" key="1">
    <citation type="submission" date="2021-02" db="EMBL/GenBank/DDBJ databases">
        <title>Comparative genomics reveals that relaxation of natural selection precedes convergent phenotypic evolution of cavefish.</title>
        <authorList>
            <person name="Peng Z."/>
        </authorList>
    </citation>
    <scope>NUCLEOTIDE SEQUENCE</scope>
    <source>
        <tissue evidence="4">Muscle</tissue>
    </source>
</reference>
<dbReference type="PROSITE" id="PS50041">
    <property type="entry name" value="C_TYPE_LECTIN_2"/>
    <property type="match status" value="1"/>
</dbReference>
<evidence type="ECO:0000256" key="2">
    <source>
        <dbReference type="SAM" id="Phobius"/>
    </source>
</evidence>
<dbReference type="EMBL" id="JAFHDT010000011">
    <property type="protein sequence ID" value="KAI7803031.1"/>
    <property type="molecule type" value="Genomic_DNA"/>
</dbReference>
<dbReference type="SUPFAM" id="SSF56436">
    <property type="entry name" value="C-type lectin-like"/>
    <property type="match status" value="1"/>
</dbReference>
<evidence type="ECO:0000313" key="4">
    <source>
        <dbReference type="EMBL" id="KAI7803031.1"/>
    </source>
</evidence>
<keyword evidence="2" id="KW-1133">Transmembrane helix</keyword>
<evidence type="ECO:0000256" key="1">
    <source>
        <dbReference type="ARBA" id="ARBA00004401"/>
    </source>
</evidence>
<dbReference type="OrthoDB" id="8935730at2759"/>
<dbReference type="Gene3D" id="3.10.100.10">
    <property type="entry name" value="Mannose-Binding Protein A, subunit A"/>
    <property type="match status" value="1"/>
</dbReference>
<keyword evidence="5" id="KW-1185">Reference proteome</keyword>
<comment type="subcellular location">
    <subcellularLocation>
        <location evidence="1">Cell membrane</location>
        <topology evidence="1">Single-pass type II membrane protein</topology>
    </subcellularLocation>
</comment>
<accession>A0A9W7TUP3</accession>
<evidence type="ECO:0000259" key="3">
    <source>
        <dbReference type="PROSITE" id="PS50041"/>
    </source>
</evidence>
<dbReference type="PANTHER" id="PTHR45710">
    <property type="entry name" value="C-TYPE LECTIN DOMAIN-CONTAINING PROTEIN 180"/>
    <property type="match status" value="1"/>
</dbReference>
<feature type="transmembrane region" description="Helical" evidence="2">
    <location>
        <begin position="33"/>
        <end position="56"/>
    </location>
</feature>
<evidence type="ECO:0000313" key="5">
    <source>
        <dbReference type="Proteomes" id="UP001059041"/>
    </source>
</evidence>